<evidence type="ECO:0000313" key="3">
    <source>
        <dbReference type="EMBL" id="AIG64830.1"/>
    </source>
</evidence>
<organism evidence="3 4">
    <name type="scientific">Corynebacterium atypicum</name>
    <dbReference type="NCBI Taxonomy" id="191610"/>
    <lineage>
        <taxon>Bacteria</taxon>
        <taxon>Bacillati</taxon>
        <taxon>Actinomycetota</taxon>
        <taxon>Actinomycetes</taxon>
        <taxon>Mycobacteriales</taxon>
        <taxon>Corynebacteriaceae</taxon>
        <taxon>Corynebacterium</taxon>
    </lineage>
</organism>
<keyword evidence="4" id="KW-1185">Reference proteome</keyword>
<gene>
    <name evidence="3" type="ORF">CATYP_10030</name>
</gene>
<accession>A0ABM5QQ02</accession>
<evidence type="ECO:0000256" key="1">
    <source>
        <dbReference type="SAM" id="MobiDB-lite"/>
    </source>
</evidence>
<name>A0ABM5QQ02_9CORY</name>
<dbReference type="EMBL" id="CP008944">
    <property type="protein sequence ID" value="AIG64830.1"/>
    <property type="molecule type" value="Genomic_DNA"/>
</dbReference>
<dbReference type="RefSeq" id="WP_038607056.1">
    <property type="nucleotide sequence ID" value="NZ_CP008944.1"/>
</dbReference>
<protein>
    <submittedName>
        <fullName evidence="3">Preprotein translocase subunit SecA</fullName>
    </submittedName>
</protein>
<evidence type="ECO:0000259" key="2">
    <source>
        <dbReference type="Pfam" id="PF19348"/>
    </source>
</evidence>
<feature type="compositionally biased region" description="Basic and acidic residues" evidence="1">
    <location>
        <begin position="27"/>
        <end position="36"/>
    </location>
</feature>
<feature type="region of interest" description="Disordered" evidence="1">
    <location>
        <begin position="1"/>
        <end position="36"/>
    </location>
</feature>
<sequence length="310" mass="34045">MSKRSKKKNREELPEGMSRRQAKLARRAAEREALAKDPRPFKGLACEADLVALQMFVPSAVAQLGDASDQRNVELVTVLPGAVAAVVREATEHAPETAQVALQVQSRSDHPGRDLAFALHWAQTAPAGESLASTAADGSQPELNQLIPADAELTITEYSDFSWWVPEGATPDVMTAQAIRRAEETLVPSHQITADVPGSVWWVNPGGGKAHIRWVRTDDNEERVLQALARIAARGELKLGQETKFAGVFRTHGLVVPVWDLDPERPFDSYTQDLEQLNKELDAELGNDAQLDADERKQLQNIKSRQVTIG</sequence>
<dbReference type="Proteomes" id="UP000028504">
    <property type="component" value="Chromosome"/>
</dbReference>
<dbReference type="Pfam" id="PF19348">
    <property type="entry name" value="DUF5926"/>
    <property type="match status" value="1"/>
</dbReference>
<reference evidence="3 4" key="1">
    <citation type="submission" date="2014-07" db="EMBL/GenBank/DDBJ databases">
        <title>Complete genome sequence of Corynebacterium atypicum DSM 44849: identifiction of the mycolic acid biosynthesis genes.</title>
        <authorList>
            <person name="Tippelt A."/>
            <person name="Mollmann S."/>
            <person name="Albersmeier A."/>
            <person name="Jaenicke S."/>
            <person name="Ruckert C."/>
            <person name="Tauch A."/>
        </authorList>
    </citation>
    <scope>NUCLEOTIDE SEQUENCE [LARGE SCALE GENOMIC DNA]</scope>
    <source>
        <strain evidence="3 4">R2070</strain>
    </source>
</reference>
<feature type="domain" description="DUF5926" evidence="2">
    <location>
        <begin position="40"/>
        <end position="309"/>
    </location>
</feature>
<dbReference type="InterPro" id="IPR045970">
    <property type="entry name" value="DUF5926"/>
</dbReference>
<evidence type="ECO:0000313" key="4">
    <source>
        <dbReference type="Proteomes" id="UP000028504"/>
    </source>
</evidence>
<proteinExistence type="predicted"/>